<feature type="domain" description="F-box associated beta-propeller type 3" evidence="2">
    <location>
        <begin position="91"/>
        <end position="277"/>
    </location>
</feature>
<protein>
    <submittedName>
        <fullName evidence="3">F-box domain</fullName>
    </submittedName>
</protein>
<evidence type="ECO:0000313" key="4">
    <source>
        <dbReference type="Proteomes" id="UP001370490"/>
    </source>
</evidence>
<comment type="caution">
    <text evidence="3">The sequence shown here is derived from an EMBL/GenBank/DDBJ whole genome shotgun (WGS) entry which is preliminary data.</text>
</comment>
<reference evidence="3 4" key="1">
    <citation type="submission" date="2023-12" db="EMBL/GenBank/DDBJ databases">
        <title>A high-quality genome assembly for Dillenia turbinata (Dilleniales).</title>
        <authorList>
            <person name="Chanderbali A."/>
        </authorList>
    </citation>
    <scope>NUCLEOTIDE SEQUENCE [LARGE SCALE GENOMIC DNA]</scope>
    <source>
        <strain evidence="3">LSX21</strain>
        <tissue evidence="3">Leaf</tissue>
    </source>
</reference>
<dbReference type="Proteomes" id="UP001370490">
    <property type="component" value="Unassembled WGS sequence"/>
</dbReference>
<evidence type="ECO:0000259" key="1">
    <source>
        <dbReference type="Pfam" id="PF00646"/>
    </source>
</evidence>
<dbReference type="PANTHER" id="PTHR35546:SF130">
    <property type="entry name" value="EXPRESSED PROTEIN"/>
    <property type="match status" value="1"/>
</dbReference>
<dbReference type="InterPro" id="IPR013187">
    <property type="entry name" value="F-box-assoc_dom_typ3"/>
</dbReference>
<proteinExistence type="predicted"/>
<dbReference type="Pfam" id="PF00646">
    <property type="entry name" value="F-box"/>
    <property type="match status" value="1"/>
</dbReference>
<dbReference type="InterPro" id="IPR055290">
    <property type="entry name" value="At3g26010-like"/>
</dbReference>
<name>A0AAN8W3R8_9MAGN</name>
<dbReference type="AlphaFoldDB" id="A0AAN8W3R8"/>
<dbReference type="CDD" id="cd22157">
    <property type="entry name" value="F-box_AtFBW1-like"/>
    <property type="match status" value="1"/>
</dbReference>
<evidence type="ECO:0000259" key="2">
    <source>
        <dbReference type="Pfam" id="PF08268"/>
    </source>
</evidence>
<dbReference type="Pfam" id="PF08268">
    <property type="entry name" value="FBA_3"/>
    <property type="match status" value="1"/>
</dbReference>
<accession>A0AAN8W3R8</accession>
<dbReference type="InterPro" id="IPR001810">
    <property type="entry name" value="F-box_dom"/>
</dbReference>
<organism evidence="3 4">
    <name type="scientific">Dillenia turbinata</name>
    <dbReference type="NCBI Taxonomy" id="194707"/>
    <lineage>
        <taxon>Eukaryota</taxon>
        <taxon>Viridiplantae</taxon>
        <taxon>Streptophyta</taxon>
        <taxon>Embryophyta</taxon>
        <taxon>Tracheophyta</taxon>
        <taxon>Spermatophyta</taxon>
        <taxon>Magnoliopsida</taxon>
        <taxon>eudicotyledons</taxon>
        <taxon>Gunneridae</taxon>
        <taxon>Pentapetalae</taxon>
        <taxon>Dilleniales</taxon>
        <taxon>Dilleniaceae</taxon>
        <taxon>Dillenia</taxon>
    </lineage>
</organism>
<dbReference type="SUPFAM" id="SSF81383">
    <property type="entry name" value="F-box domain"/>
    <property type="match status" value="1"/>
</dbReference>
<dbReference type="EMBL" id="JBAMMX010000004">
    <property type="protein sequence ID" value="KAK6941181.1"/>
    <property type="molecule type" value="Genomic_DNA"/>
</dbReference>
<dbReference type="InterPro" id="IPR036047">
    <property type="entry name" value="F-box-like_dom_sf"/>
</dbReference>
<feature type="domain" description="F-box" evidence="1">
    <location>
        <begin position="12"/>
        <end position="46"/>
    </location>
</feature>
<keyword evidence="4" id="KW-1185">Reference proteome</keyword>
<sequence length="396" mass="45515">MSLSVDEVAGNSDLLTQILIRLPTKSLYRFKSVSKQWLSLISSHRFSLHHFTQNTSFGLLLIAPDYKIKYKLLSLQPQLQDSSKVNPPPPYFPLELDNELSGTQIIQSCNGLFLCSSIDITYDIPLCKYYVCDPVTKKHKSLKPPPNSWVSENEEVGFWLVLAFDPLKSVHKYRVVCVRVHNSDSMGMVHSISVYDSEMGNWRLVSDDPFQVPETVRFYKGVYWNGAILWPNINKFDVSSYDIYDFLCFDIDQERFRTIPMPSVDRKIEFAECEYFGESCGHLHLVYKDKSGEFYVVEMEKDYSKLVIKSHFSVRDILGEAPPGPVLVLNLVSGVDEEESYVLLSESGRIFSCKFKNKSLKEVCETPAAAISKVLFQHSWCSNIYYHQYIETLFCV</sequence>
<gene>
    <name evidence="3" type="ORF">RJ641_026558</name>
</gene>
<evidence type="ECO:0000313" key="3">
    <source>
        <dbReference type="EMBL" id="KAK6941181.1"/>
    </source>
</evidence>
<dbReference type="PANTHER" id="PTHR35546">
    <property type="entry name" value="F-BOX PROTEIN INTERACTION DOMAIN PROTEIN-RELATED"/>
    <property type="match status" value="1"/>
</dbReference>